<organism evidence="2 3">
    <name type="scientific">Schleiferilactobacillus shenzhenensis LY-73</name>
    <dbReference type="NCBI Taxonomy" id="1231336"/>
    <lineage>
        <taxon>Bacteria</taxon>
        <taxon>Bacillati</taxon>
        <taxon>Bacillota</taxon>
        <taxon>Bacilli</taxon>
        <taxon>Lactobacillales</taxon>
        <taxon>Lactobacillaceae</taxon>
        <taxon>Schleiferilactobacillus</taxon>
    </lineage>
</organism>
<evidence type="ECO:0000256" key="1">
    <source>
        <dbReference type="SAM" id="Phobius"/>
    </source>
</evidence>
<feature type="transmembrane region" description="Helical" evidence="1">
    <location>
        <begin position="103"/>
        <end position="127"/>
    </location>
</feature>
<keyword evidence="1" id="KW-0472">Membrane</keyword>
<evidence type="ECO:0000313" key="2">
    <source>
        <dbReference type="EMBL" id="ERL64078.1"/>
    </source>
</evidence>
<protein>
    <recommendedName>
        <fullName evidence="4">YesL</fullName>
    </recommendedName>
</protein>
<proteinExistence type="predicted"/>
<reference evidence="3" key="1">
    <citation type="journal article" date="2013" name="Genome Announc.">
        <title>Whole-Genome Sequencing of Lactobacillus shenzhenensis Strain LY-73T.</title>
        <authorList>
            <person name="Lin Z."/>
            <person name="Liu Z."/>
            <person name="Yang R."/>
            <person name="Zou Y."/>
            <person name="Wan D."/>
            <person name="Chen J."/>
            <person name="Guo M."/>
            <person name="Zhao J."/>
            <person name="Fang C."/>
            <person name="Yang R."/>
            <person name="Liu F."/>
        </authorList>
    </citation>
    <scope>NUCLEOTIDE SEQUENCE [LARGE SCALE GENOMIC DNA]</scope>
    <source>
        <strain evidence="3">LY-73</strain>
    </source>
</reference>
<keyword evidence="1" id="KW-0812">Transmembrane</keyword>
<gene>
    <name evidence="2" type="ORF">L248_1611</name>
</gene>
<feature type="transmembrane region" description="Helical" evidence="1">
    <location>
        <begin position="158"/>
        <end position="181"/>
    </location>
</feature>
<dbReference type="AlphaFoldDB" id="U4TQA0"/>
<evidence type="ECO:0008006" key="4">
    <source>
        <dbReference type="Google" id="ProtNLM"/>
    </source>
</evidence>
<dbReference type="EMBL" id="KI271605">
    <property type="protein sequence ID" value="ERL64078.1"/>
    <property type="molecule type" value="Genomic_DNA"/>
</dbReference>
<sequence>MRKGAAQMGFFAYDGIFNKIMGPVFDVMVGSLFWLVCAIPLVTIGNATNALIVFMHADKKTPQVFFRAFITDFWRHMQFWLSYFGVSVLLAVNIWFSQRAITAPLLAVGLITFYWTIWILFSAVFILLLSKPALADLGFKNGFLAALYLAARHLGKSLLASLVAAAAVFILYLAPIAILVIPATVAVCWQKLFQQVTLPA</sequence>
<accession>U4TQA0</accession>
<keyword evidence="3" id="KW-1185">Reference proteome</keyword>
<dbReference type="Proteomes" id="UP000030647">
    <property type="component" value="Unassembled WGS sequence"/>
</dbReference>
<evidence type="ECO:0000313" key="3">
    <source>
        <dbReference type="Proteomes" id="UP000030647"/>
    </source>
</evidence>
<name>U4TQA0_9LACO</name>
<dbReference type="HOGENOM" id="CLU_1364795_0_0_9"/>
<dbReference type="STRING" id="1231336.L248_1611"/>
<keyword evidence="1" id="KW-1133">Transmembrane helix</keyword>
<feature type="transmembrane region" description="Helical" evidence="1">
    <location>
        <begin position="32"/>
        <end position="57"/>
    </location>
</feature>
<feature type="transmembrane region" description="Helical" evidence="1">
    <location>
        <begin position="77"/>
        <end position="96"/>
    </location>
</feature>